<feature type="domain" description="Mor transcription activator" evidence="1">
    <location>
        <begin position="13"/>
        <end position="83"/>
    </location>
</feature>
<reference evidence="2 3" key="1">
    <citation type="journal article" date="2019" name="Int. J. Syst. Evol. Microbiol.">
        <title>The Global Catalogue of Microorganisms (GCM) 10K type strain sequencing project: providing services to taxonomists for standard genome sequencing and annotation.</title>
        <authorList>
            <consortium name="The Broad Institute Genomics Platform"/>
            <consortium name="The Broad Institute Genome Sequencing Center for Infectious Disease"/>
            <person name="Wu L."/>
            <person name="Ma J."/>
        </authorList>
    </citation>
    <scope>NUCLEOTIDE SEQUENCE [LARGE SCALE GENOMIC DNA]</scope>
    <source>
        <strain evidence="2 3">JCM 6486</strain>
    </source>
</reference>
<dbReference type="SUPFAM" id="SSF46689">
    <property type="entry name" value="Homeodomain-like"/>
    <property type="match status" value="1"/>
</dbReference>
<gene>
    <name evidence="2" type="ORF">GCM10008917_15720</name>
</gene>
<sequence>MIEKITIKEIPQNNQDLAQLIGIENFKKLVKYMGGSSIYIPKEQTLILSLRNKNIKKEFNGDIKILSRKYQISQSQIRNILKEK</sequence>
<dbReference type="InterPro" id="IPR009057">
    <property type="entry name" value="Homeodomain-like_sf"/>
</dbReference>
<accession>A0ABN1M529</accession>
<name>A0ABN1M529_9FIRM</name>
<organism evidence="2 3">
    <name type="scientific">Paraclostridium tenue</name>
    <dbReference type="NCBI Taxonomy" id="1737"/>
    <lineage>
        <taxon>Bacteria</taxon>
        <taxon>Bacillati</taxon>
        <taxon>Bacillota</taxon>
        <taxon>Clostridia</taxon>
        <taxon>Peptostreptococcales</taxon>
        <taxon>Peptostreptococcaceae</taxon>
        <taxon>Paraclostridium</taxon>
    </lineage>
</organism>
<dbReference type="PANTHER" id="PTHR37812:SF1">
    <property type="entry name" value="MU-LIKE PROPHAGE FLUMU PROTEIN C"/>
    <property type="match status" value="1"/>
</dbReference>
<dbReference type="InterPro" id="IPR014875">
    <property type="entry name" value="Mor_transcription_activator"/>
</dbReference>
<protein>
    <recommendedName>
        <fullName evidence="1">Mor transcription activator domain-containing protein</fullName>
    </recommendedName>
</protein>
<keyword evidence="3" id="KW-1185">Reference proteome</keyword>
<dbReference type="InterPro" id="IPR052411">
    <property type="entry name" value="c-mor_Regulatory_Protein"/>
</dbReference>
<evidence type="ECO:0000313" key="2">
    <source>
        <dbReference type="EMBL" id="GAA0863994.1"/>
    </source>
</evidence>
<dbReference type="RefSeq" id="WP_187005852.1">
    <property type="nucleotide sequence ID" value="NZ_BAAACP010000008.1"/>
</dbReference>
<dbReference type="Pfam" id="PF08765">
    <property type="entry name" value="Mor"/>
    <property type="match status" value="1"/>
</dbReference>
<dbReference type="Gene3D" id="1.10.10.60">
    <property type="entry name" value="Homeodomain-like"/>
    <property type="match status" value="1"/>
</dbReference>
<dbReference type="PANTHER" id="PTHR37812">
    <property type="entry name" value="MU-LIKE PROPHAGE FLUMU PROTEIN C"/>
    <property type="match status" value="1"/>
</dbReference>
<dbReference type="EMBL" id="BAAACP010000008">
    <property type="protein sequence ID" value="GAA0863994.1"/>
    <property type="molecule type" value="Genomic_DNA"/>
</dbReference>
<evidence type="ECO:0000313" key="3">
    <source>
        <dbReference type="Proteomes" id="UP001400965"/>
    </source>
</evidence>
<proteinExistence type="predicted"/>
<dbReference type="Proteomes" id="UP001400965">
    <property type="component" value="Unassembled WGS sequence"/>
</dbReference>
<comment type="caution">
    <text evidence="2">The sequence shown here is derived from an EMBL/GenBank/DDBJ whole genome shotgun (WGS) entry which is preliminary data.</text>
</comment>
<evidence type="ECO:0000259" key="1">
    <source>
        <dbReference type="Pfam" id="PF08765"/>
    </source>
</evidence>